<evidence type="ECO:0000313" key="2">
    <source>
        <dbReference type="Proteomes" id="UP000204221"/>
    </source>
</evidence>
<gene>
    <name evidence="1" type="ORF">AHOG_22215</name>
</gene>
<name>A0A221W9Q4_9PSEU</name>
<reference evidence="1 2" key="1">
    <citation type="submission" date="2017-07" db="EMBL/GenBank/DDBJ databases">
        <title>Complete genome sequence of Actinoalloteichus hoggarensis DSM 45943, type strain of Actinoalloteichus hoggarensis.</title>
        <authorList>
            <person name="Ruckert C."/>
            <person name="Nouioui I."/>
            <person name="Willmese J."/>
            <person name="van Wezel G."/>
            <person name="Klenk H.-P."/>
            <person name="Kalinowski J."/>
            <person name="Zotchev S.B."/>
        </authorList>
    </citation>
    <scope>NUCLEOTIDE SEQUENCE [LARGE SCALE GENOMIC DNA]</scope>
    <source>
        <strain evidence="1 2">DSM 45943</strain>
    </source>
</reference>
<sequence length="201" mass="22262">MGNIPADVRTAVIEEVVRRLDVARWEETSPSTASEMYDRFVKDPKIGGRLSPYMAAEKIRVWIKDGPAKEYRRALEGIGPIAPYTRRAYPGPESVVRLALGDRWITKTNTIKEKPMRCFAEGPEGASMFVIWGPLSALQGLIWNSCLVRAEDSSKPITVVITKPNSAPLPANEWDLVVALSHIVGAECKQITYAASRKPVL</sequence>
<dbReference type="Proteomes" id="UP000204221">
    <property type="component" value="Chromosome"/>
</dbReference>
<protein>
    <submittedName>
        <fullName evidence="1">Uncharacterized protein</fullName>
    </submittedName>
</protein>
<accession>A0A221W9Q4</accession>
<proteinExistence type="predicted"/>
<dbReference type="AlphaFoldDB" id="A0A221W9Q4"/>
<organism evidence="1 2">
    <name type="scientific">Actinoalloteichus hoggarensis</name>
    <dbReference type="NCBI Taxonomy" id="1470176"/>
    <lineage>
        <taxon>Bacteria</taxon>
        <taxon>Bacillati</taxon>
        <taxon>Actinomycetota</taxon>
        <taxon>Actinomycetes</taxon>
        <taxon>Pseudonocardiales</taxon>
        <taxon>Pseudonocardiaceae</taxon>
        <taxon>Actinoalloteichus</taxon>
    </lineage>
</organism>
<dbReference type="KEGG" id="ahg:AHOG_22215"/>
<dbReference type="OrthoDB" id="9182727at2"/>
<dbReference type="RefSeq" id="WP_157736998.1">
    <property type="nucleotide sequence ID" value="NZ_CP022521.1"/>
</dbReference>
<keyword evidence="2" id="KW-1185">Reference proteome</keyword>
<evidence type="ECO:0000313" key="1">
    <source>
        <dbReference type="EMBL" id="ASO22057.1"/>
    </source>
</evidence>
<dbReference type="EMBL" id="CP022521">
    <property type="protein sequence ID" value="ASO22057.1"/>
    <property type="molecule type" value="Genomic_DNA"/>
</dbReference>